<evidence type="ECO:0000256" key="1">
    <source>
        <dbReference type="SAM" id="MobiDB-lite"/>
    </source>
</evidence>
<accession>A0ABY0KB36</accession>
<dbReference type="NCBIfam" id="TIGR01901">
    <property type="entry name" value="adhes_NPXG"/>
    <property type="match status" value="1"/>
</dbReference>
<dbReference type="EMBL" id="FMBM01000002">
    <property type="protein sequence ID" value="SCC81651.1"/>
    <property type="molecule type" value="Genomic_DNA"/>
</dbReference>
<sequence length="2589" mass="266433">MTSKYKASQDNAHALRPGVTRLAASRLGRGAAIVAAIWLGLQPITLNLAQAQVISDPTAPIAFRPAVSSAPNGVPVVDITAPSFGGLSHNRFESYNVDTNGLILNNSGLSGDSILGGAIPANPNLVGRQPARTILNEVTGTGASTLAGPTEVFGRRADVIVANPNGIGCVGCSFINAGRVTLSTGVPIPDYRAGTVAFDVRHGAIDIAGRGVSAVPGQRAIDQIDLIGRQIAIEAPVVAQDRIRLRAGAMHYDPGRDLADDIAGAPALAGDAIVSTPDGVIAAGAISILSRDVDLGVALDGRLTSTREAIVIASMGDLQTEAATSAADLRLDAEGNLALGGTFDVAGRLRGDAQTITIRDGNLAAADAVVLEARGDLDADAQILAGSAISLVAEAALTARGRLLAGGRVALEGDRLLAEAIEIGGETADIVAEHDLIIRDAALAALRGLSITGEDVTLGEGTGYAAGDRFLVTARRDFTNATILDHDNLSLSIGGSFINAASGAFLRDAHALIVPGDIVNHGLIQSRAGASMLARSLINTADGVLDAPGLSLSLSEAFDNSGTVFVDGDLTVAAGSMTSSADGVIYAAGSAGFTLSGDAANAGLLIGDAGLTISGRDLVNAVDAVLYGPGLTLTASRNLGIDGTLLADGGMRLTASGHASGAGSLRAGSVITLDLGSLAFGADGEMLAPNIDLTVAGDGGSAGEIAATELFIGEIGGAFDQGGALRAVAEEGALAPADFGLSVGGALTNSGEIRSDGAFHIAAGALTSTSAGRIIAPQVNLAVTGTLANHGLIRSDRLLAIEAGALINSGANSGAQAWMSGEDLLLRIGGAISLGSHAVLEARRQTNIAARSSNLDLTNSNSIAQGRFSFGEQLALEMTGQALHLADGARIMAYGDLSLNFHQGISVHGGIAAGGDLVLAAPGGSISVGASGTTHPQNAWLFTLGDAHFTAGGNMLVYSSAVEVLGSATVDLGGTLLLNRARGPTYSYSHEQYIQGSQLWLHRYYREYERADPAIFNVAGDLAINSGAVSVTASTLAAGGDLSITTGTLSNNARQLRQYYDYWKLTGAKTGYRGRVHQGTWSATPSLIRAGGNLALNASGATSNSGSIIGNQVSVIAPSISVGVTDANVYTAPPSVPDPVIDLARYAISLPGSAARPVPTAISPDGPRYLITAPLAGRPRYDAEGLPVSEREPSWILRQVGDARGNDGSAITFLADPLTERMLIQRALVEQTGRTMLAPEFDSAEAQQEALYQGTVDFLLANPEIRLGDQLTAAQRAAAEVPMLWYSTRMVDGVRVLAPELILPQDQLRAYAYRPGGSIEARESLMIQGDRVYNAGSLVARAGLSIVADEFINERRVAGYTMYGTQRRYAAQAGGNVIAGDLTILTEGDLINRGGTFWGDDAVTLMAGDDIRFEAQRVANDIITAVNRRNITRTRSVIHTAASAGSGGDMTIVADGGFTLRGSELTARGDIAVQARDGITIASVVDDVETVHMRSSRGLLRSSRTTTGSRQITNRASLIGAGGDVTLATGGDIAVHASELAAGERLRLAAGVGEGARTDAGIAITAGRDVATSFFEHRSSGFGLFTGGGRLDFYRSTRTREDNLRGDNAPSSLIAGGDILVTAPGDIALQGSVVGAGGVAEILAGRDLALTPGGEAQARRFEQRTSGFGFGFSSGGGGASVSLGLARERLLDERRRDSDVGSLIGGGEGVLLEAGRDLAVIAAEITSPADIALIAGRDLDILPGAIVERHRRVESQSFAGITASVGTNVVGAAQRLGDAVDVFGSGHGDARYEALGMVSGVLQGVDAVRDLSNPGVSASLSIGYSASRFEQQSRFDGVAPARIDAGGDLALAAGRDLAVAALQARAGGDLDLYAGRDLAIESALATQSQSLRHSATSAALGLDLGWSVAGGQSLGLSLSANHARGNQSGTAASQVDSDLRAGERLALLTGNDALIAGAQLRGRDILLDIGGDLHVASRADTARLRGSSLNAGFGLTIGLMPGAGSSLDLSLGGGRERADSTLINQQTAIIADERLEAYVEGHTQLDGGLIASLNGDLSLDTGTLGFSDITERARSDSRRATVSLGLGGNAPSIGVEGELAHEATDAITRATIGEGAITIRDEDAQRAREEAGETENIAALNRDLDAARETLRDERAGVRFYASDSSVRELASGFAQTRQNIAAAAEILSQALEALSPEDRARAEEIAENLDPEADAADHAEKIADDIKEENELADEDRDAITALVAEVLLEAASDPEVAAQLNACIAPGRRGFNLHDLIFSRAHAEAAAICPQQLAEIGARYGANVLRGAALGATSAAAFLTALLYPSGSFGDMTVERIEGVDGSVIEIRNQPGESSAVMTATDAGGNEFAFDMVRTSDGYVVVGGYQKDGLGGLVPISPRQAIDIAGTLFGQGNEGFTEHRNDGMTVITPAADQLPLIFVTPPVQQEGVTLATPANPQRPLDLITTAPDLGWVTAWENRRLSSNEVRQLLETSSQPDPSDRGGQLTKAGRALQKHGGRQGSVFPEISGGPAQINIEGKKIVREILNNPNSSIKERLTGRFGPVLEVRAPDNRGLRFSTNGEFIGFLEP</sequence>
<dbReference type="Pfam" id="PF05860">
    <property type="entry name" value="TPS"/>
    <property type="match status" value="1"/>
</dbReference>
<keyword evidence="4" id="KW-1185">Reference proteome</keyword>
<feature type="domain" description="Filamentous haemagglutinin FhaB/tRNA nuclease CdiA-like TPS" evidence="2">
    <location>
        <begin position="71"/>
        <end position="192"/>
    </location>
</feature>
<dbReference type="InterPro" id="IPR025157">
    <property type="entry name" value="Hemagglutinin_rpt"/>
</dbReference>
<evidence type="ECO:0000313" key="3">
    <source>
        <dbReference type="EMBL" id="SCC81651.1"/>
    </source>
</evidence>
<organism evidence="3 4">
    <name type="scientific">Saliniramus fredricksonii</name>
    <dbReference type="NCBI Taxonomy" id="1653334"/>
    <lineage>
        <taxon>Bacteria</taxon>
        <taxon>Pseudomonadati</taxon>
        <taxon>Pseudomonadota</taxon>
        <taxon>Alphaproteobacteria</taxon>
        <taxon>Hyphomicrobiales</taxon>
        <taxon>Salinarimonadaceae</taxon>
        <taxon>Saliniramus</taxon>
    </lineage>
</organism>
<feature type="region of interest" description="Disordered" evidence="1">
    <location>
        <begin position="2491"/>
        <end position="2530"/>
    </location>
</feature>
<evidence type="ECO:0000313" key="4">
    <source>
        <dbReference type="Proteomes" id="UP000182800"/>
    </source>
</evidence>
<proteinExistence type="predicted"/>
<dbReference type="InterPro" id="IPR008638">
    <property type="entry name" value="FhaB/CdiA-like_TPS"/>
</dbReference>
<protein>
    <submittedName>
        <fullName evidence="3">Filamentous hemagglutinin family N-terminal domain-containing protein</fullName>
    </submittedName>
</protein>
<name>A0ABY0KB36_9HYPH</name>
<dbReference type="SMART" id="SM00912">
    <property type="entry name" value="Haemagg_act"/>
    <property type="match status" value="1"/>
</dbReference>
<dbReference type="SUPFAM" id="SSF51126">
    <property type="entry name" value="Pectin lyase-like"/>
    <property type="match status" value="1"/>
</dbReference>
<dbReference type="Gene3D" id="2.160.20.10">
    <property type="entry name" value="Single-stranded right-handed beta-helix, Pectin lyase-like"/>
    <property type="match status" value="1"/>
</dbReference>
<comment type="caution">
    <text evidence="3">The sequence shown here is derived from an EMBL/GenBank/DDBJ whole genome shotgun (WGS) entry which is preliminary data.</text>
</comment>
<gene>
    <name evidence="3" type="ORF">GA0071312_2608</name>
</gene>
<reference evidence="3 4" key="1">
    <citation type="submission" date="2016-08" db="EMBL/GenBank/DDBJ databases">
        <authorList>
            <person name="Varghese N."/>
            <person name="Submissions Spin"/>
        </authorList>
    </citation>
    <scope>NUCLEOTIDE SEQUENCE [LARGE SCALE GENOMIC DNA]</scope>
    <source>
        <strain evidence="3 4">HL-109</strain>
    </source>
</reference>
<dbReference type="InterPro" id="IPR011050">
    <property type="entry name" value="Pectin_lyase_fold/virulence"/>
</dbReference>
<dbReference type="InterPro" id="IPR012334">
    <property type="entry name" value="Pectin_lyas_fold"/>
</dbReference>
<dbReference type="Pfam" id="PF13332">
    <property type="entry name" value="Fil_haemagg_2"/>
    <property type="match status" value="2"/>
</dbReference>
<dbReference type="Proteomes" id="UP000182800">
    <property type="component" value="Unassembled WGS sequence"/>
</dbReference>
<evidence type="ECO:0000259" key="2">
    <source>
        <dbReference type="SMART" id="SM00912"/>
    </source>
</evidence>